<name>A0A1B6HES8_9HEMI</name>
<evidence type="ECO:0000313" key="2">
    <source>
        <dbReference type="EMBL" id="JAS73183.1"/>
    </source>
</evidence>
<feature type="non-terminal residue" evidence="2">
    <location>
        <position position="121"/>
    </location>
</feature>
<sequence>SSSQQKQQKPSSPKKFACFNCFPPLTYNNNQKPPSVDTEWQEVYTISGRRQQRASKAIQALSSPDFTSKNSFEVLQSDFEGDKSDVSDCIIIPNTVNTSNVGSQTHTWRKTHRKDSSAQKG</sequence>
<protein>
    <submittedName>
        <fullName evidence="2">Uncharacterized protein</fullName>
    </submittedName>
</protein>
<reference evidence="2" key="1">
    <citation type="submission" date="2015-11" db="EMBL/GenBank/DDBJ databases">
        <title>De novo transcriptome assembly of four potential Pierce s Disease insect vectors from Arizona vineyards.</title>
        <authorList>
            <person name="Tassone E.E."/>
        </authorList>
    </citation>
    <scope>NUCLEOTIDE SEQUENCE</scope>
</reference>
<proteinExistence type="predicted"/>
<dbReference type="EMBL" id="GECU01034523">
    <property type="protein sequence ID" value="JAS73183.1"/>
    <property type="molecule type" value="Transcribed_RNA"/>
</dbReference>
<evidence type="ECO:0000256" key="1">
    <source>
        <dbReference type="SAM" id="MobiDB-lite"/>
    </source>
</evidence>
<gene>
    <name evidence="2" type="ORF">g.1802</name>
</gene>
<dbReference type="AlphaFoldDB" id="A0A1B6HES8"/>
<organism evidence="2">
    <name type="scientific">Homalodisca liturata</name>
    <dbReference type="NCBI Taxonomy" id="320908"/>
    <lineage>
        <taxon>Eukaryota</taxon>
        <taxon>Metazoa</taxon>
        <taxon>Ecdysozoa</taxon>
        <taxon>Arthropoda</taxon>
        <taxon>Hexapoda</taxon>
        <taxon>Insecta</taxon>
        <taxon>Pterygota</taxon>
        <taxon>Neoptera</taxon>
        <taxon>Paraneoptera</taxon>
        <taxon>Hemiptera</taxon>
        <taxon>Auchenorrhyncha</taxon>
        <taxon>Membracoidea</taxon>
        <taxon>Cicadellidae</taxon>
        <taxon>Cicadellinae</taxon>
        <taxon>Proconiini</taxon>
        <taxon>Homalodisca</taxon>
    </lineage>
</organism>
<accession>A0A1B6HES8</accession>
<feature type="non-terminal residue" evidence="2">
    <location>
        <position position="1"/>
    </location>
</feature>
<feature type="region of interest" description="Disordered" evidence="1">
    <location>
        <begin position="100"/>
        <end position="121"/>
    </location>
</feature>